<accession>A0A6G9XPE3</accession>
<gene>
    <name evidence="1" type="ORF">F5X71_11275</name>
</gene>
<dbReference type="RefSeq" id="WP_167461901.1">
    <property type="nucleotide sequence ID" value="NZ_CP046171.1"/>
</dbReference>
<evidence type="ECO:0000313" key="2">
    <source>
        <dbReference type="Proteomes" id="UP000501705"/>
    </source>
</evidence>
<dbReference type="EMBL" id="CP046171">
    <property type="protein sequence ID" value="QIS02822.1"/>
    <property type="molecule type" value="Genomic_DNA"/>
</dbReference>
<evidence type="ECO:0000313" key="1">
    <source>
        <dbReference type="EMBL" id="QIS02822.1"/>
    </source>
</evidence>
<dbReference type="Proteomes" id="UP000501705">
    <property type="component" value="Chromosome"/>
</dbReference>
<organism evidence="1 2">
    <name type="scientific">Nocardia brasiliensis</name>
    <dbReference type="NCBI Taxonomy" id="37326"/>
    <lineage>
        <taxon>Bacteria</taxon>
        <taxon>Bacillati</taxon>
        <taxon>Actinomycetota</taxon>
        <taxon>Actinomycetes</taxon>
        <taxon>Mycobacteriales</taxon>
        <taxon>Nocardiaceae</taxon>
        <taxon>Nocardia</taxon>
    </lineage>
</organism>
<protein>
    <submittedName>
        <fullName evidence="1">DUF1684 domain-containing protein</fullName>
    </submittedName>
</protein>
<name>A0A6G9XPE3_NOCBR</name>
<dbReference type="PANTHER" id="PTHR41913">
    <property type="entry name" value="DUF1684 DOMAIN-CONTAINING PROTEIN"/>
    <property type="match status" value="1"/>
</dbReference>
<dbReference type="PANTHER" id="PTHR41913:SF1">
    <property type="entry name" value="DUF1684 DOMAIN-CONTAINING PROTEIN"/>
    <property type="match status" value="1"/>
</dbReference>
<dbReference type="InterPro" id="IPR012467">
    <property type="entry name" value="DUF1684"/>
</dbReference>
<proteinExistence type="predicted"/>
<reference evidence="1 2" key="1">
    <citation type="journal article" date="2019" name="ACS Chem. Biol.">
        <title>Identification and Mobilization of a Cryptic Antibiotic Biosynthesis Gene Locus from a Human-Pathogenic Nocardia Isolate.</title>
        <authorList>
            <person name="Herisse M."/>
            <person name="Ishida K."/>
            <person name="Porter J.L."/>
            <person name="Howden B."/>
            <person name="Hertweck C."/>
            <person name="Stinear T.P."/>
            <person name="Pidot S.J."/>
        </authorList>
    </citation>
    <scope>NUCLEOTIDE SEQUENCE [LARGE SCALE GENOMIC DNA]</scope>
    <source>
        <strain evidence="1 2">AUSMDU00024985</strain>
    </source>
</reference>
<dbReference type="AlphaFoldDB" id="A0A6G9XPE3"/>
<sequence length="275" mass="30006">MTTSISTVFETEWAHWQHAREDQLRDPLGFLSLTGLHWLTDQPERLPDVPGTWWVTDHKVFITAQPADRLDYDGERIAGVHIITPAEGAPGLSVLHEDRLLEVIRRTGRYAVRVHDPAAPALLSFDGIPSYAPDPRWVLPGKFTPFDAAKTVTTGAVVDGLEHHHTASGTIEFTVGTATERVIAFGDPADLRVLFTDATSGVTTYPAARSLAVGAVDADGTVRLDFNRAANLPCAFTDFATCPVAPAENRLRVAIEAGEQHPRLQHGELAERRPA</sequence>
<dbReference type="Pfam" id="PF07920">
    <property type="entry name" value="DUF1684"/>
    <property type="match status" value="1"/>
</dbReference>